<evidence type="ECO:0000256" key="1">
    <source>
        <dbReference type="ARBA" id="ARBA00003323"/>
    </source>
</evidence>
<proteinExistence type="inferred from homology"/>
<dbReference type="InterPro" id="IPR012340">
    <property type="entry name" value="NA-bd_OB-fold"/>
</dbReference>
<dbReference type="Gene3D" id="1.10.150.190">
    <property type="entry name" value="Translation initiation factor 2, subunit 1, domain 2"/>
    <property type="match status" value="1"/>
</dbReference>
<evidence type="ECO:0000313" key="12">
    <source>
        <dbReference type="Proteomes" id="UP000037210"/>
    </source>
</evidence>
<comment type="caution">
    <text evidence="11">The sequence shown here is derived from an EMBL/GenBank/DDBJ whole genome shotgun (WGS) entry which is preliminary data.</text>
</comment>
<protein>
    <recommendedName>
        <fullName evidence="4">Translation initiation factor 2 subunit alpha</fullName>
    </recommendedName>
    <alternativeName>
        <fullName evidence="8">aIF2-alpha</fullName>
    </alternativeName>
    <alternativeName>
        <fullName evidence="9">eIF-2-alpha</fullName>
    </alternativeName>
</protein>
<dbReference type="Pfam" id="PF00575">
    <property type="entry name" value="S1"/>
    <property type="match status" value="1"/>
</dbReference>
<keyword evidence="6" id="KW-0694">RNA-binding</keyword>
<evidence type="ECO:0000256" key="4">
    <source>
        <dbReference type="ARBA" id="ARBA00013678"/>
    </source>
</evidence>
<dbReference type="FunFam" id="3.30.70.1130:FF:000002">
    <property type="entry name" value="Translation initiation factor 2 subunit alpha"/>
    <property type="match status" value="1"/>
</dbReference>
<comment type="subunit">
    <text evidence="3">Heterotrimer composed of an alpha, a beta and a gamma chain.</text>
</comment>
<dbReference type="NCBIfam" id="NF003062">
    <property type="entry name" value="PRK03987.1-1"/>
    <property type="match status" value="1"/>
</dbReference>
<sequence>MGLERPEWPEVGELVVATVQRIERYGAYVRLDEYDKEGLLHISEISSTWVRNIRNHVRERQKTVLQVLRVDTSRGHVDLSLRRVSRDERRKKMEDWKKNRRAETLLREAAKDLKVGDEILREASSKLVDKYGGLYAGMEAAAKRGAEALTDAGVSGEMAEALAEIARDKIVVKGVTIQGVLELTSMDPRGVEVIKGTLLEAEKVAEENEAEVTLYTLGAPKYRIEVTADDYRKAEAALERIVESAKASWEGHGAFSFARE</sequence>
<dbReference type="NCBIfam" id="NF003064">
    <property type="entry name" value="PRK03987.1-4"/>
    <property type="match status" value="1"/>
</dbReference>
<dbReference type="FunFam" id="2.40.50.140:FF:000015">
    <property type="entry name" value="Eukaryotic translation initiation factor 2 subunit alpha"/>
    <property type="match status" value="1"/>
</dbReference>
<dbReference type="InterPro" id="IPR024055">
    <property type="entry name" value="TIF2_asu_C"/>
</dbReference>
<dbReference type="GO" id="GO:0003723">
    <property type="term" value="F:RNA binding"/>
    <property type="evidence" value="ECO:0007669"/>
    <property type="project" value="UniProtKB-KW"/>
</dbReference>
<dbReference type="SUPFAM" id="SSF110993">
    <property type="entry name" value="eIF-2-alpha, C-terminal domain"/>
    <property type="match status" value="1"/>
</dbReference>
<reference evidence="11 12" key="1">
    <citation type="submission" date="2015-06" db="EMBL/GenBank/DDBJ databases">
        <title>New insights into the roles of widespread benthic archaea in carbon and nitrogen cycling.</title>
        <authorList>
            <person name="Lazar C.S."/>
            <person name="Baker B.J."/>
            <person name="Seitz K.W."/>
            <person name="Hyde A.S."/>
            <person name="Dick G.J."/>
            <person name="Hinrichs K.-U."/>
            <person name="Teske A.P."/>
        </authorList>
    </citation>
    <scope>NUCLEOTIDE SEQUENCE [LARGE SCALE GENOMIC DNA]</scope>
    <source>
        <strain evidence="11">DG-45</strain>
    </source>
</reference>
<evidence type="ECO:0000256" key="5">
    <source>
        <dbReference type="ARBA" id="ARBA00022540"/>
    </source>
</evidence>
<dbReference type="Pfam" id="PF07541">
    <property type="entry name" value="EIF_2_alpha"/>
    <property type="match status" value="1"/>
</dbReference>
<comment type="similarity">
    <text evidence="2">Belongs to the eIF-2-alpha family.</text>
</comment>
<dbReference type="PROSITE" id="PS50126">
    <property type="entry name" value="S1"/>
    <property type="match status" value="1"/>
</dbReference>
<dbReference type="Proteomes" id="UP000037210">
    <property type="component" value="Unassembled WGS sequence"/>
</dbReference>
<dbReference type="Gene3D" id="3.30.70.1130">
    <property type="entry name" value="EIF_2_alpha"/>
    <property type="match status" value="1"/>
</dbReference>
<organism evidence="11 12">
    <name type="scientific">miscellaneous Crenarchaeota group-15 archaeon DG-45</name>
    <dbReference type="NCBI Taxonomy" id="1685127"/>
    <lineage>
        <taxon>Archaea</taxon>
        <taxon>Candidatus Bathyarchaeota</taxon>
        <taxon>MCG-15</taxon>
    </lineage>
</organism>
<dbReference type="GO" id="GO:0043022">
    <property type="term" value="F:ribosome binding"/>
    <property type="evidence" value="ECO:0007669"/>
    <property type="project" value="TreeGrafter"/>
</dbReference>
<dbReference type="CDD" id="cd04452">
    <property type="entry name" value="S1_IF2_alpha"/>
    <property type="match status" value="1"/>
</dbReference>
<accession>A0A0M0BMY9</accession>
<evidence type="ECO:0000256" key="7">
    <source>
        <dbReference type="ARBA" id="ARBA00022917"/>
    </source>
</evidence>
<dbReference type="Gene3D" id="2.40.50.140">
    <property type="entry name" value="Nucleic acid-binding proteins"/>
    <property type="match status" value="1"/>
</dbReference>
<feature type="domain" description="S1 motif" evidence="10">
    <location>
        <begin position="12"/>
        <end position="82"/>
    </location>
</feature>
<dbReference type="InterPro" id="IPR024054">
    <property type="entry name" value="TIF2_asu_middle_sf"/>
</dbReference>
<dbReference type="PANTHER" id="PTHR10602:SF0">
    <property type="entry name" value="EUKARYOTIC TRANSLATION INITIATION FACTOR 2 SUBUNIT 1"/>
    <property type="match status" value="1"/>
</dbReference>
<dbReference type="SUPFAM" id="SSF116742">
    <property type="entry name" value="eIF2alpha middle domain-like"/>
    <property type="match status" value="1"/>
</dbReference>
<dbReference type="PANTHER" id="PTHR10602">
    <property type="entry name" value="EUKARYOTIC TRANSLATION INITIATION FACTOR 2 SUBUNIT 1"/>
    <property type="match status" value="1"/>
</dbReference>
<keyword evidence="5" id="KW-0396">Initiation factor</keyword>
<dbReference type="GO" id="GO:0003743">
    <property type="term" value="F:translation initiation factor activity"/>
    <property type="evidence" value="ECO:0007669"/>
    <property type="project" value="UniProtKB-KW"/>
</dbReference>
<evidence type="ECO:0000259" key="10">
    <source>
        <dbReference type="PROSITE" id="PS50126"/>
    </source>
</evidence>
<dbReference type="EMBL" id="LFWZ01000051">
    <property type="protein sequence ID" value="KON29794.1"/>
    <property type="molecule type" value="Genomic_DNA"/>
</dbReference>
<dbReference type="InterPro" id="IPR011488">
    <property type="entry name" value="TIF_2_asu"/>
</dbReference>
<comment type="function">
    <text evidence="1">eIF-2 functions in the early steps of protein synthesis by forming a ternary complex with GTP and initiator tRNA.</text>
</comment>
<evidence type="ECO:0000256" key="9">
    <source>
        <dbReference type="ARBA" id="ARBA00033333"/>
    </source>
</evidence>
<dbReference type="InterPro" id="IPR044126">
    <property type="entry name" value="S1_IF2_alpha"/>
</dbReference>
<keyword evidence="7" id="KW-0648">Protein biosynthesis</keyword>
<evidence type="ECO:0000256" key="8">
    <source>
        <dbReference type="ARBA" id="ARBA00030860"/>
    </source>
</evidence>
<evidence type="ECO:0000256" key="3">
    <source>
        <dbReference type="ARBA" id="ARBA00011243"/>
    </source>
</evidence>
<dbReference type="InterPro" id="IPR003029">
    <property type="entry name" value="S1_domain"/>
</dbReference>
<dbReference type="AlphaFoldDB" id="A0A0M0BMY9"/>
<gene>
    <name evidence="11" type="ORF">AC482_05535</name>
</gene>
<evidence type="ECO:0000256" key="6">
    <source>
        <dbReference type="ARBA" id="ARBA00022884"/>
    </source>
</evidence>
<dbReference type="SMART" id="SM00316">
    <property type="entry name" value="S1"/>
    <property type="match status" value="1"/>
</dbReference>
<evidence type="ECO:0000313" key="11">
    <source>
        <dbReference type="EMBL" id="KON29794.1"/>
    </source>
</evidence>
<name>A0A0M0BMY9_9ARCH</name>
<evidence type="ECO:0000256" key="2">
    <source>
        <dbReference type="ARBA" id="ARBA00007223"/>
    </source>
</evidence>
<dbReference type="SUPFAM" id="SSF50249">
    <property type="entry name" value="Nucleic acid-binding proteins"/>
    <property type="match status" value="1"/>
</dbReference>